<keyword evidence="1" id="KW-0732">Signal</keyword>
<evidence type="ECO:0000313" key="3">
    <source>
        <dbReference type="Proteomes" id="UP001242480"/>
    </source>
</evidence>
<evidence type="ECO:0000313" key="2">
    <source>
        <dbReference type="EMBL" id="MDQ0469690.1"/>
    </source>
</evidence>
<dbReference type="Gene3D" id="3.40.50.1820">
    <property type="entry name" value="alpha/beta hydrolase"/>
    <property type="match status" value="1"/>
</dbReference>
<reference evidence="2 3" key="1">
    <citation type="submission" date="2023-07" db="EMBL/GenBank/DDBJ databases">
        <title>Genomic Encyclopedia of Type Strains, Phase IV (KMG-IV): sequencing the most valuable type-strain genomes for metagenomic binning, comparative biology and taxonomic classification.</title>
        <authorList>
            <person name="Goeker M."/>
        </authorList>
    </citation>
    <scope>NUCLEOTIDE SEQUENCE [LARGE SCALE GENOMIC DNA]</scope>
    <source>
        <strain evidence="2 3">DSM 19619</strain>
    </source>
</reference>
<gene>
    <name evidence="2" type="ORF">QO011_002706</name>
</gene>
<feature type="chain" id="PRO_5046510032" evidence="1">
    <location>
        <begin position="20"/>
        <end position="343"/>
    </location>
</feature>
<feature type="signal peptide" evidence="1">
    <location>
        <begin position="1"/>
        <end position="19"/>
    </location>
</feature>
<organism evidence="2 3">
    <name type="scientific">Labrys wisconsinensis</name>
    <dbReference type="NCBI Taxonomy" id="425677"/>
    <lineage>
        <taxon>Bacteria</taxon>
        <taxon>Pseudomonadati</taxon>
        <taxon>Pseudomonadota</taxon>
        <taxon>Alphaproteobacteria</taxon>
        <taxon>Hyphomicrobiales</taxon>
        <taxon>Xanthobacteraceae</taxon>
        <taxon>Labrys</taxon>
    </lineage>
</organism>
<dbReference type="PROSITE" id="PS51257">
    <property type="entry name" value="PROKAR_LIPOPROTEIN"/>
    <property type="match status" value="1"/>
</dbReference>
<dbReference type="PANTHER" id="PTHR36513">
    <property type="entry name" value="ABC TRANSMEMBRANE TYPE-1 DOMAIN-CONTAINING PROTEIN"/>
    <property type="match status" value="1"/>
</dbReference>
<dbReference type="InterPro" id="IPR014586">
    <property type="entry name" value="UCP033909"/>
</dbReference>
<dbReference type="SUPFAM" id="SSF53474">
    <property type="entry name" value="alpha/beta-Hydrolases"/>
    <property type="match status" value="1"/>
</dbReference>
<protein>
    <submittedName>
        <fullName evidence="2">Esterase/lipase superfamily enzyme</fullName>
    </submittedName>
</protein>
<dbReference type="PANTHER" id="PTHR36513:SF1">
    <property type="entry name" value="TRANSMEMBRANE PROTEIN"/>
    <property type="match status" value="1"/>
</dbReference>
<comment type="caution">
    <text evidence="2">The sequence shown here is derived from an EMBL/GenBank/DDBJ whole genome shotgun (WGS) entry which is preliminary data.</text>
</comment>
<proteinExistence type="predicted"/>
<keyword evidence="3" id="KW-1185">Reference proteome</keyword>
<accession>A0ABU0J604</accession>
<dbReference type="EMBL" id="JAUSVX010000004">
    <property type="protein sequence ID" value="MDQ0469690.1"/>
    <property type="molecule type" value="Genomic_DNA"/>
</dbReference>
<dbReference type="Pfam" id="PF05990">
    <property type="entry name" value="DUF900"/>
    <property type="match status" value="1"/>
</dbReference>
<sequence>MRAASLLAACLSLSLAACVGIDDDTGTTASLKPVLTTIAPQPVASTPVGLWRGGLTMLVMTTRNQAGAGDPWFGSERASDPTAARTILYPPQKTLLASVNPLASTDWSVAGVQPMQGDAATAIAKAAEGKDVLLYVHGFNETFDSASTSYAKLLAGIGFTGAPILFTWPSRGALLDYGADRESAMWSRDALEDTLTALAVNPKVGRIHILAHSMGGLLTLEALRSVNDRTGGAMSSRFGAIVLANPDVDLDLFRRQMKRLADLAPRTTVIVSGKDRALELSSTLAGGLPRVGASDRSALEQTGVKTVDATDFGSGWINHDIFMSRTELHGVLSRAIENANDGS</sequence>
<dbReference type="PIRSF" id="PIRSF033909">
    <property type="entry name" value="UCP033909"/>
    <property type="match status" value="1"/>
</dbReference>
<dbReference type="Proteomes" id="UP001242480">
    <property type="component" value="Unassembled WGS sequence"/>
</dbReference>
<evidence type="ECO:0000256" key="1">
    <source>
        <dbReference type="SAM" id="SignalP"/>
    </source>
</evidence>
<dbReference type="RefSeq" id="WP_307272614.1">
    <property type="nucleotide sequence ID" value="NZ_JAUSVX010000004.1"/>
</dbReference>
<dbReference type="InterPro" id="IPR010297">
    <property type="entry name" value="DUF900_hydrolase"/>
</dbReference>
<dbReference type="InterPro" id="IPR029058">
    <property type="entry name" value="AB_hydrolase_fold"/>
</dbReference>
<name>A0ABU0J604_9HYPH</name>